<dbReference type="RefSeq" id="WP_004562414.1">
    <property type="nucleotide sequence ID" value="NZ_AOUO01000759.1"/>
</dbReference>
<gene>
    <name evidence="7" type="ORF">H480_43405</name>
</gene>
<name>R1H498_9PSEU</name>
<evidence type="ECO:0000256" key="2">
    <source>
        <dbReference type="ARBA" id="ARBA00023015"/>
    </source>
</evidence>
<dbReference type="PATRIC" id="fig|1292037.4.peg.8135"/>
<dbReference type="PRINTS" id="PR00364">
    <property type="entry name" value="DISEASERSIST"/>
</dbReference>
<dbReference type="SUPFAM" id="SSF48452">
    <property type="entry name" value="TPR-like"/>
    <property type="match status" value="2"/>
</dbReference>
<dbReference type="InterPro" id="IPR001867">
    <property type="entry name" value="OmpR/PhoB-type_DNA-bd"/>
</dbReference>
<evidence type="ECO:0000313" key="8">
    <source>
        <dbReference type="Proteomes" id="UP000014139"/>
    </source>
</evidence>
<dbReference type="Proteomes" id="UP000014139">
    <property type="component" value="Unassembled WGS sequence"/>
</dbReference>
<dbReference type="Gene3D" id="1.25.40.10">
    <property type="entry name" value="Tetratricopeptide repeat domain"/>
    <property type="match status" value="2"/>
</dbReference>
<dbReference type="SMART" id="SM00028">
    <property type="entry name" value="TPR"/>
    <property type="match status" value="3"/>
</dbReference>
<organism evidence="7 8">
    <name type="scientific">Amycolatopsis vancoresmycina DSM 44592</name>
    <dbReference type="NCBI Taxonomy" id="1292037"/>
    <lineage>
        <taxon>Bacteria</taxon>
        <taxon>Bacillati</taxon>
        <taxon>Actinomycetota</taxon>
        <taxon>Actinomycetes</taxon>
        <taxon>Pseudonocardiales</taxon>
        <taxon>Pseudonocardiaceae</taxon>
        <taxon>Amycolatopsis</taxon>
    </lineage>
</organism>
<proteinExistence type="inferred from homology"/>
<feature type="DNA-binding region" description="OmpR/PhoB-type" evidence="5">
    <location>
        <begin position="1"/>
        <end position="89"/>
    </location>
</feature>
<dbReference type="GO" id="GO:0043531">
    <property type="term" value="F:ADP binding"/>
    <property type="evidence" value="ECO:0007669"/>
    <property type="project" value="InterPro"/>
</dbReference>
<dbReference type="SUPFAM" id="SSF46894">
    <property type="entry name" value="C-terminal effector domain of the bipartite response regulators"/>
    <property type="match status" value="1"/>
</dbReference>
<dbReference type="InterPro" id="IPR051677">
    <property type="entry name" value="AfsR-DnrI-RedD_regulator"/>
</dbReference>
<dbReference type="SMART" id="SM01043">
    <property type="entry name" value="BTAD"/>
    <property type="match status" value="1"/>
</dbReference>
<keyword evidence="4" id="KW-0804">Transcription</keyword>
<dbReference type="SUPFAM" id="SSF52540">
    <property type="entry name" value="P-loop containing nucleoside triphosphate hydrolases"/>
    <property type="match status" value="1"/>
</dbReference>
<evidence type="ECO:0000313" key="7">
    <source>
        <dbReference type="EMBL" id="EOD58465.1"/>
    </source>
</evidence>
<dbReference type="EMBL" id="AOUO01000759">
    <property type="protein sequence ID" value="EOD58465.1"/>
    <property type="molecule type" value="Genomic_DNA"/>
</dbReference>
<dbReference type="GO" id="GO:0003677">
    <property type="term" value="F:DNA binding"/>
    <property type="evidence" value="ECO:0007669"/>
    <property type="project" value="UniProtKB-UniRule"/>
</dbReference>
<feature type="domain" description="OmpR/PhoB-type" evidence="6">
    <location>
        <begin position="1"/>
        <end position="89"/>
    </location>
</feature>
<evidence type="ECO:0000259" key="6">
    <source>
        <dbReference type="PROSITE" id="PS51755"/>
    </source>
</evidence>
<dbReference type="InterPro" id="IPR011990">
    <property type="entry name" value="TPR-like_helical_dom_sf"/>
</dbReference>
<dbReference type="PROSITE" id="PS51755">
    <property type="entry name" value="OMPR_PHOB"/>
    <property type="match status" value="1"/>
</dbReference>
<protein>
    <submittedName>
        <fullName evidence="7">SARP family transcriptional regulator</fullName>
    </submittedName>
</protein>
<comment type="similarity">
    <text evidence="1">Belongs to the AfsR/DnrI/RedD regulatory family.</text>
</comment>
<evidence type="ECO:0000256" key="3">
    <source>
        <dbReference type="ARBA" id="ARBA00023125"/>
    </source>
</evidence>
<dbReference type="eggNOG" id="COG3629">
    <property type="taxonomic scope" value="Bacteria"/>
</dbReference>
<dbReference type="GO" id="GO:0000160">
    <property type="term" value="P:phosphorelay signal transduction system"/>
    <property type="evidence" value="ECO:0007669"/>
    <property type="project" value="InterPro"/>
</dbReference>
<dbReference type="Gene3D" id="1.10.10.10">
    <property type="entry name" value="Winged helix-like DNA-binding domain superfamily/Winged helix DNA-binding domain"/>
    <property type="match status" value="1"/>
</dbReference>
<comment type="caution">
    <text evidence="7">The sequence shown here is derived from an EMBL/GenBank/DDBJ whole genome shotgun (WGS) entry which is preliminary data.</text>
</comment>
<keyword evidence="8" id="KW-1185">Reference proteome</keyword>
<reference evidence="7 8" key="1">
    <citation type="submission" date="2013-02" db="EMBL/GenBank/DDBJ databases">
        <title>Draft genome sequence of Amycolatopsis vancoresmycina strain DSM 44592T.</title>
        <authorList>
            <person name="Kumar S."/>
            <person name="Kaur N."/>
            <person name="Kaur C."/>
            <person name="Raghava G.P.S."/>
            <person name="Mayilraj S."/>
        </authorList>
    </citation>
    <scope>NUCLEOTIDE SEQUENCE [LARGE SCALE GENOMIC DNA]</scope>
    <source>
        <strain evidence="7 8">DSM 44592</strain>
    </source>
</reference>
<dbReference type="InterPro" id="IPR019734">
    <property type="entry name" value="TPR_rpt"/>
</dbReference>
<dbReference type="PANTHER" id="PTHR35807:SF1">
    <property type="entry name" value="TRANSCRIPTIONAL REGULATOR REDD"/>
    <property type="match status" value="1"/>
</dbReference>
<dbReference type="InterPro" id="IPR005158">
    <property type="entry name" value="BTAD"/>
</dbReference>
<accession>R1H498</accession>
<dbReference type="GO" id="GO:0006355">
    <property type="term" value="P:regulation of DNA-templated transcription"/>
    <property type="evidence" value="ECO:0007669"/>
    <property type="project" value="InterPro"/>
</dbReference>
<dbReference type="PANTHER" id="PTHR35807">
    <property type="entry name" value="TRANSCRIPTIONAL REGULATOR REDD-RELATED"/>
    <property type="match status" value="1"/>
</dbReference>
<evidence type="ECO:0000256" key="5">
    <source>
        <dbReference type="PROSITE-ProRule" id="PRU01091"/>
    </source>
</evidence>
<dbReference type="InterPro" id="IPR016032">
    <property type="entry name" value="Sig_transdc_resp-reg_C-effctor"/>
</dbReference>
<dbReference type="CDD" id="cd15831">
    <property type="entry name" value="BTAD"/>
    <property type="match status" value="1"/>
</dbReference>
<evidence type="ECO:0000256" key="1">
    <source>
        <dbReference type="ARBA" id="ARBA00005820"/>
    </source>
</evidence>
<dbReference type="Pfam" id="PF00486">
    <property type="entry name" value="Trans_reg_C"/>
    <property type="match status" value="1"/>
</dbReference>
<dbReference type="InterPro" id="IPR027417">
    <property type="entry name" value="P-loop_NTPase"/>
</dbReference>
<evidence type="ECO:0000256" key="4">
    <source>
        <dbReference type="ARBA" id="ARBA00023163"/>
    </source>
</evidence>
<dbReference type="eggNOG" id="COG3903">
    <property type="taxonomic scope" value="Bacteria"/>
</dbReference>
<sequence>MRFRLLGELEARVGEHPAEIRRPRLRGLLVALLTDLNKVVPADVLAERIWGEQLPVNPRNALYSYVSRLRTALGETTVVQRSGGYLLTADPGAVDLHVFLRLLGEAAATGDDREKAVLLDRALALWAGEPFPGLDTPWFATLRGSLESRRLGAQLDLAEIRLRGDRAGELVPELTALAEAHPLDERVRSRLMLALAGAGRARDALREFDRMRRLLAEELGTDPGAELRQAHERILHGDPGPRTGTPVPQQLPAAPASFVGRADLLAELDGAAVTSAIGGAGGIGKTSLALHWAAGKLAAFPDGQLYVNLRGFDPVAEPLPVSVAVRGFLHALGVDGSAVPPDPDAQLALYRSLLAGKRMLVVLDNAAGTGQVVPLLPGSPTCRVLVTSRHRLGGLVATHGARPISLDVLSAREARELLERHLGPGRLAAETATVDELVRLCAGLPLALGIVAARAVTSPELPLALLAEELRDHGARLDGLDTGEAGLSLRTVFSWSLRHLATEASALFGLLALAPGPDIGLPAAAALAGVPLTETRKVLRALENAHLVTRTPSGRYRMHDLVRLYASEEAERTLPESAREDALRRVADFYLQTSWHANHELEPLGSPIGIASPRPGVEPLRFAGHVEALRWFTEEHVCLTASTELARDREWHTEVWQQVWLLNEFRSRQGLLSEREAAARLALAAAERLGDVPAQLIAHRIFASASIFAGHAETALETLPAALVLAERSGDRLQEAHLRYVLAGAWEYHSADYRAELAQCERILGLIEPADDPRLYVKTLDMMGFCHFQWDDRPSARKWLSRAVAVAREHHDIAGEAHAVGNLGTVAQRSGEWATAIELLEPCVEVLREIGNIRREASFLTALGDCYRGAGRTDDARRVLHQALDFYRSSHDDSHAGEVETALLALDG</sequence>
<dbReference type="AlphaFoldDB" id="R1H498"/>
<dbReference type="SMART" id="SM00862">
    <property type="entry name" value="Trans_reg_C"/>
    <property type="match status" value="1"/>
</dbReference>
<dbReference type="Gene3D" id="3.40.50.300">
    <property type="entry name" value="P-loop containing nucleotide triphosphate hydrolases"/>
    <property type="match status" value="1"/>
</dbReference>
<dbReference type="InterPro" id="IPR036388">
    <property type="entry name" value="WH-like_DNA-bd_sf"/>
</dbReference>
<keyword evidence="3 5" id="KW-0238">DNA-binding</keyword>
<dbReference type="Pfam" id="PF03704">
    <property type="entry name" value="BTAD"/>
    <property type="match status" value="1"/>
</dbReference>
<keyword evidence="2" id="KW-0805">Transcription regulation</keyword>
<dbReference type="Pfam" id="PF13424">
    <property type="entry name" value="TPR_12"/>
    <property type="match status" value="1"/>
</dbReference>
<dbReference type="OrthoDB" id="3275754at2"/>